<dbReference type="KEGG" id="gpo:GPOL_c03600"/>
<accession>H6MT67</accession>
<gene>
    <name evidence="1" type="ordered locus">GPOL_c03600</name>
</gene>
<sequence length="198" mass="22201">MWFNDDEFRGWQATGHLVSLIRHATAGGILDALSAYSRRTRGIGLAGFGKRAMEFEQLGLVEPTTRDVQTVGVADIGDRWVLLIQHNSEFLGVTEQLFKPVIDNHEVVSHFSNVNAFSQFVWWRDGQQQISFEPMSPIRDLDRIRLTPTTGGETLFGLMADVGGFPLEESDEPRTDFFHIEACFALAERLTASKSPSE</sequence>
<reference evidence="1 2" key="1">
    <citation type="journal article" date="2012" name="Appl. Environ. Microbiol.">
        <title>Involvement of two latex-clearing proteins during rubber degradation and insights into the subsequent degradation pathway revealed by the genome sequence of Gordonia polyisoprenivorans strain VH2.</title>
        <authorList>
            <person name="Hiessl S."/>
            <person name="Schuldes J."/>
            <person name="Thurmer A."/>
            <person name="Halbsguth T."/>
            <person name="Broker D."/>
            <person name="Angelov A."/>
            <person name="Liebl W."/>
            <person name="Daniel R."/>
            <person name="Steinbuchel A."/>
        </authorList>
    </citation>
    <scope>NUCLEOTIDE SEQUENCE [LARGE SCALE GENOMIC DNA]</scope>
    <source>
        <strain evidence="2">DSM 44266 / VH2</strain>
    </source>
</reference>
<organism evidence="1 2">
    <name type="scientific">Gordonia polyisoprenivorans (strain DSM 44266 / VH2)</name>
    <dbReference type="NCBI Taxonomy" id="1112204"/>
    <lineage>
        <taxon>Bacteria</taxon>
        <taxon>Bacillati</taxon>
        <taxon>Actinomycetota</taxon>
        <taxon>Actinomycetes</taxon>
        <taxon>Mycobacteriales</taxon>
        <taxon>Gordoniaceae</taxon>
        <taxon>Gordonia</taxon>
    </lineage>
</organism>
<dbReference type="STRING" id="1112204.GPOL_c03600"/>
<dbReference type="Pfam" id="PF20062">
    <property type="entry name" value="DUF6461"/>
    <property type="match status" value="1"/>
</dbReference>
<protein>
    <submittedName>
        <fullName evidence="1">Uncharacterized protein</fullName>
    </submittedName>
</protein>
<keyword evidence="2" id="KW-1185">Reference proteome</keyword>
<dbReference type="EMBL" id="CP003119">
    <property type="protein sequence ID" value="AFA71433.1"/>
    <property type="molecule type" value="Genomic_DNA"/>
</dbReference>
<dbReference type="HOGENOM" id="CLU_083331_1_0_11"/>
<evidence type="ECO:0000313" key="2">
    <source>
        <dbReference type="Proteomes" id="UP000009154"/>
    </source>
</evidence>
<proteinExistence type="predicted"/>
<dbReference type="AlphaFoldDB" id="H6MT67"/>
<dbReference type="Proteomes" id="UP000009154">
    <property type="component" value="Chromosome"/>
</dbReference>
<evidence type="ECO:0000313" key="1">
    <source>
        <dbReference type="EMBL" id="AFA71433.1"/>
    </source>
</evidence>
<dbReference type="InterPro" id="IPR045592">
    <property type="entry name" value="DUF6461"/>
</dbReference>
<name>H6MT67_GORPV</name>
<dbReference type="eggNOG" id="ENOG502ZWIM">
    <property type="taxonomic scope" value="Bacteria"/>
</dbReference>